<accession>A0ABT2TIB4</accession>
<dbReference type="InterPro" id="IPR004843">
    <property type="entry name" value="Calcineurin-like_PHP"/>
</dbReference>
<keyword evidence="3" id="KW-1185">Reference proteome</keyword>
<protein>
    <submittedName>
        <fullName evidence="2">Metallophosphoesterase</fullName>
    </submittedName>
</protein>
<comment type="caution">
    <text evidence="2">The sequence shown here is derived from an EMBL/GenBank/DDBJ whole genome shotgun (WGS) entry which is preliminary data.</text>
</comment>
<dbReference type="PANTHER" id="PTHR12905:SF0">
    <property type="entry name" value="CALCINEURIN-LIKE PHOSPHOESTERASE DOMAIN-CONTAINING PROTEIN"/>
    <property type="match status" value="1"/>
</dbReference>
<dbReference type="Pfam" id="PF00149">
    <property type="entry name" value="Metallophos"/>
    <property type="match status" value="1"/>
</dbReference>
<proteinExistence type="predicted"/>
<gene>
    <name evidence="2" type="ORF">OCV88_05765</name>
</gene>
<organism evidence="2 3">
    <name type="scientific">Brotonthovivens ammoniilytica</name>
    <dbReference type="NCBI Taxonomy" id="2981725"/>
    <lineage>
        <taxon>Bacteria</taxon>
        <taxon>Bacillati</taxon>
        <taxon>Bacillota</taxon>
        <taxon>Clostridia</taxon>
        <taxon>Lachnospirales</taxon>
        <taxon>Lachnospiraceae</taxon>
        <taxon>Brotonthovivens</taxon>
    </lineage>
</organism>
<dbReference type="PANTHER" id="PTHR12905">
    <property type="entry name" value="METALLOPHOSPHOESTERASE"/>
    <property type="match status" value="1"/>
</dbReference>
<dbReference type="Proteomes" id="UP001652442">
    <property type="component" value="Unassembled WGS sequence"/>
</dbReference>
<reference evidence="2 3" key="1">
    <citation type="journal article" date="2021" name="ISME Commun">
        <title>Automated analysis of genomic sequences facilitates high-throughput and comprehensive description of bacteria.</title>
        <authorList>
            <person name="Hitch T.C.A."/>
        </authorList>
    </citation>
    <scope>NUCLEOTIDE SEQUENCE [LARGE SCALE GENOMIC DNA]</scope>
    <source>
        <strain evidence="2 3">Sanger_109</strain>
    </source>
</reference>
<dbReference type="SUPFAM" id="SSF56300">
    <property type="entry name" value="Metallo-dependent phosphatases"/>
    <property type="match status" value="1"/>
</dbReference>
<dbReference type="Gene3D" id="3.60.21.10">
    <property type="match status" value="1"/>
</dbReference>
<dbReference type="InterPro" id="IPR051693">
    <property type="entry name" value="UPF0046_metallophosphoest"/>
</dbReference>
<feature type="domain" description="Calcineurin-like phosphoesterase" evidence="1">
    <location>
        <begin position="1"/>
        <end position="168"/>
    </location>
</feature>
<evidence type="ECO:0000313" key="2">
    <source>
        <dbReference type="EMBL" id="MCU6761847.1"/>
    </source>
</evidence>
<evidence type="ECO:0000259" key="1">
    <source>
        <dbReference type="Pfam" id="PF00149"/>
    </source>
</evidence>
<name>A0ABT2TIB4_9FIRM</name>
<dbReference type="RefSeq" id="WP_158424627.1">
    <property type="nucleotide sequence ID" value="NZ_JAOQJQ010000002.1"/>
</dbReference>
<evidence type="ECO:0000313" key="3">
    <source>
        <dbReference type="Proteomes" id="UP001652442"/>
    </source>
</evidence>
<dbReference type="EMBL" id="JAOQJQ010000002">
    <property type="protein sequence ID" value="MCU6761847.1"/>
    <property type="molecule type" value="Genomic_DNA"/>
</dbReference>
<sequence length="197" mass="23141">MNITAISDLESKALWDHYNLNRLTDTDLILSCGDLDPSYLSFLVTCTNVPLLYVHGNHDDYYDKKPPEGCICIDDAIYEYRGIRILGLGGSIRYRDTGNYMYTEKNMQRRIRKLSRQLRKYNGFDILLTHAPAYQLGDWDSPAHRGFESFVELLDKYTPKYMVHGHVHLNYGTNIQRTLQYQDTQIINAYERYSWTY</sequence>
<dbReference type="InterPro" id="IPR029052">
    <property type="entry name" value="Metallo-depent_PP-like"/>
</dbReference>